<dbReference type="PANTHER" id="PTHR34853:SF1">
    <property type="entry name" value="LIPASE 5"/>
    <property type="match status" value="1"/>
</dbReference>
<dbReference type="Gene3D" id="1.10.260.160">
    <property type="match status" value="1"/>
</dbReference>
<organism evidence="1 2">
    <name type="scientific">Fibrella forsythiae</name>
    <dbReference type="NCBI Taxonomy" id="2817061"/>
    <lineage>
        <taxon>Bacteria</taxon>
        <taxon>Pseudomonadati</taxon>
        <taxon>Bacteroidota</taxon>
        <taxon>Cytophagia</taxon>
        <taxon>Cytophagales</taxon>
        <taxon>Spirosomataceae</taxon>
        <taxon>Fibrella</taxon>
    </lineage>
</organism>
<keyword evidence="2" id="KW-1185">Reference proteome</keyword>
<proteinExistence type="predicted"/>
<dbReference type="InterPro" id="IPR029058">
    <property type="entry name" value="AB_hydrolase_fold"/>
</dbReference>
<reference evidence="1 2" key="1">
    <citation type="submission" date="2021-03" db="EMBL/GenBank/DDBJ databases">
        <title>Fibrella sp. HMF5405 genome sequencing and assembly.</title>
        <authorList>
            <person name="Kang H."/>
            <person name="Kim H."/>
            <person name="Bae S."/>
            <person name="Joh K."/>
        </authorList>
    </citation>
    <scope>NUCLEOTIDE SEQUENCE [LARGE SCALE GENOMIC DNA]</scope>
    <source>
        <strain evidence="1 2">HMF5405</strain>
    </source>
</reference>
<dbReference type="Proteomes" id="UP000664628">
    <property type="component" value="Unassembled WGS sequence"/>
</dbReference>
<dbReference type="RefSeq" id="WP_207330479.1">
    <property type="nucleotide sequence ID" value="NZ_JAFMYW010000005.1"/>
</dbReference>
<gene>
    <name evidence="1" type="ORF">J2I46_18215</name>
</gene>
<protein>
    <submittedName>
        <fullName evidence="1">Alpha/beta hydrolase</fullName>
    </submittedName>
</protein>
<comment type="caution">
    <text evidence="1">The sequence shown here is derived from an EMBL/GenBank/DDBJ whole genome shotgun (WGS) entry which is preliminary data.</text>
</comment>
<dbReference type="Pfam" id="PF03583">
    <property type="entry name" value="LIP"/>
    <property type="match status" value="1"/>
</dbReference>
<keyword evidence="1" id="KW-0378">Hydrolase</keyword>
<dbReference type="EMBL" id="JAFMYW010000005">
    <property type="protein sequence ID" value="MBO0950537.1"/>
    <property type="molecule type" value="Genomic_DNA"/>
</dbReference>
<name>A0ABS3JNP0_9BACT</name>
<dbReference type="InterPro" id="IPR005152">
    <property type="entry name" value="Lipase_secreted"/>
</dbReference>
<dbReference type="SUPFAM" id="SSF53474">
    <property type="entry name" value="alpha/beta-Hydrolases"/>
    <property type="match status" value="1"/>
</dbReference>
<evidence type="ECO:0000313" key="1">
    <source>
        <dbReference type="EMBL" id="MBO0950537.1"/>
    </source>
</evidence>
<evidence type="ECO:0000313" key="2">
    <source>
        <dbReference type="Proteomes" id="UP000664628"/>
    </source>
</evidence>
<accession>A0ABS3JNP0</accession>
<sequence>MKFLRTTTSWFMLLVVGLYLTNCKPIDPIENQQSVLVSSTPITTLTRTQLIQRIAASGLVDAQTNGFLNILLQRDVQAYRLVYKTKNPDGTAVMASGALVVPVPIGTETFPIVSEQHGTLFNEGDAPSYFTTASEAGTIGAFFASNGYIISCPDYVGYGESKNVPHPYLHRQTEAQASLDMLRASKEFLATSTAKWDNRVFLAGYSQGGHATMSLLKMMEEQFPNEFTITAASCGAGPYNVEGFMQDLGTKTTHGIPAYNNLYVWVLQTYNRVYGINRPMSYYFKEPYATDVQANGTKSTINVSINTAFSDGFKTGIINGTDAAFLAAVRDNNVYDWKPKTPLQLYHGTADQQVFYRNSTDALMAMKARGATNVELITIQGKDHGPAIQDFLTGTYTFFASKR</sequence>
<dbReference type="Gene3D" id="3.40.50.1820">
    <property type="entry name" value="alpha/beta hydrolase"/>
    <property type="match status" value="1"/>
</dbReference>
<dbReference type="PANTHER" id="PTHR34853">
    <property type="match status" value="1"/>
</dbReference>
<dbReference type="GO" id="GO:0016787">
    <property type="term" value="F:hydrolase activity"/>
    <property type="evidence" value="ECO:0007669"/>
    <property type="project" value="UniProtKB-KW"/>
</dbReference>